<dbReference type="SUPFAM" id="SSF55116">
    <property type="entry name" value="Formiminotransferase domain of formiminotransferase-cyclodeaminase"/>
    <property type="match status" value="1"/>
</dbReference>
<dbReference type="PANTHER" id="PTHR12234:SF5">
    <property type="entry name" value="PUTATIVE, EXPRESSED-RELATED"/>
    <property type="match status" value="1"/>
</dbReference>
<organism evidence="2 3">
    <name type="scientific">Asparagus officinalis</name>
    <name type="common">Garden asparagus</name>
    <dbReference type="NCBI Taxonomy" id="4686"/>
    <lineage>
        <taxon>Eukaryota</taxon>
        <taxon>Viridiplantae</taxon>
        <taxon>Streptophyta</taxon>
        <taxon>Embryophyta</taxon>
        <taxon>Tracheophyta</taxon>
        <taxon>Spermatophyta</taxon>
        <taxon>Magnoliopsida</taxon>
        <taxon>Liliopsida</taxon>
        <taxon>Asparagales</taxon>
        <taxon>Asparagaceae</taxon>
        <taxon>Asparagoideae</taxon>
        <taxon>Asparagus</taxon>
    </lineage>
</organism>
<dbReference type="InterPro" id="IPR022384">
    <property type="entry name" value="FormiminoTrfase_cat_dom_sf"/>
</dbReference>
<keyword evidence="3" id="KW-1185">Reference proteome</keyword>
<accession>A0A5P1FE61</accession>
<evidence type="ECO:0000313" key="3">
    <source>
        <dbReference type="Proteomes" id="UP000243459"/>
    </source>
</evidence>
<dbReference type="Gene3D" id="3.30.990.10">
    <property type="entry name" value="Formiminotransferase, N-terminal subdomain"/>
    <property type="match status" value="2"/>
</dbReference>
<dbReference type="SMART" id="SM01222">
    <property type="entry name" value="FTCD_N"/>
    <property type="match status" value="1"/>
</dbReference>
<dbReference type="Gramene" id="ONK76023">
    <property type="protein sequence ID" value="ONK76023"/>
    <property type="gene ID" value="A4U43_C03F23030"/>
</dbReference>
<name>A0A5P1FE61_ASPOF</name>
<dbReference type="OMA" id="MEPRHAN"/>
<proteinExistence type="predicted"/>
<sequence length="269" mass="29895">MPLITDPRELFPRCKKCIMKLDLIPKKRKTAKKKYSKLICCKLYISESRNTTALDSIERAARLGRDATIVNKFEDRPYNRVRYTIATLEEAAAVAKLVASDIGNELHAHPENKALDVIRRELGYYKPNFMGSQWVGCALPDVLPMTPDEGPVNVNRARGITAIGASPWIDTFNIPFLSTDIATVKRIARSVSARGGGLPSVQNLCLDHGDGCVEIACMLLDPKRVGADLVEARVKLIAAQEGLKVEKGYFTDFSQDMIVERYIKLVSVD</sequence>
<dbReference type="GO" id="GO:0016740">
    <property type="term" value="F:transferase activity"/>
    <property type="evidence" value="ECO:0007669"/>
    <property type="project" value="InterPro"/>
</dbReference>
<gene>
    <name evidence="2" type="ORF">A4U43_C03F23030</name>
</gene>
<dbReference type="Gene3D" id="3.30.70.670">
    <property type="entry name" value="Formiminotransferase, C-terminal subdomain"/>
    <property type="match status" value="1"/>
</dbReference>
<dbReference type="EMBL" id="CM007383">
    <property type="protein sequence ID" value="ONK76023.1"/>
    <property type="molecule type" value="Genomic_DNA"/>
</dbReference>
<evidence type="ECO:0000313" key="2">
    <source>
        <dbReference type="EMBL" id="ONK76023.1"/>
    </source>
</evidence>
<protein>
    <recommendedName>
        <fullName evidence="1">Formiminotransferase N-terminal subdomain domain-containing protein</fullName>
    </recommendedName>
</protein>
<dbReference type="InterPro" id="IPR012886">
    <property type="entry name" value="Formiminotransferase_N"/>
</dbReference>
<feature type="domain" description="Formiminotransferase N-terminal subdomain" evidence="1">
    <location>
        <begin position="37"/>
        <end position="167"/>
    </location>
</feature>
<dbReference type="AlphaFoldDB" id="A0A5P1FE61"/>
<evidence type="ECO:0000259" key="1">
    <source>
        <dbReference type="SMART" id="SM01222"/>
    </source>
</evidence>
<dbReference type="PANTHER" id="PTHR12234">
    <property type="entry name" value="FORMIMINOTRANSFERASE-CYCLODEAMINASE"/>
    <property type="match status" value="1"/>
</dbReference>
<dbReference type="Pfam" id="PF07837">
    <property type="entry name" value="FTCD_N"/>
    <property type="match status" value="1"/>
</dbReference>
<dbReference type="InterPro" id="IPR037070">
    <property type="entry name" value="Formiminotransferase_C_sf"/>
</dbReference>
<dbReference type="InterPro" id="IPR037064">
    <property type="entry name" value="Formiminotransferase_N_sf"/>
</dbReference>
<dbReference type="InterPro" id="IPR051623">
    <property type="entry name" value="FTCD"/>
</dbReference>
<dbReference type="Proteomes" id="UP000243459">
    <property type="component" value="Chromosome 3"/>
</dbReference>
<dbReference type="GO" id="GO:0005542">
    <property type="term" value="F:folic acid binding"/>
    <property type="evidence" value="ECO:0007669"/>
    <property type="project" value="InterPro"/>
</dbReference>
<reference evidence="3" key="1">
    <citation type="journal article" date="2017" name="Nat. Commun.">
        <title>The asparagus genome sheds light on the origin and evolution of a young Y chromosome.</title>
        <authorList>
            <person name="Harkess A."/>
            <person name="Zhou J."/>
            <person name="Xu C."/>
            <person name="Bowers J.E."/>
            <person name="Van der Hulst R."/>
            <person name="Ayyampalayam S."/>
            <person name="Mercati F."/>
            <person name="Riccardi P."/>
            <person name="McKain M.R."/>
            <person name="Kakrana A."/>
            <person name="Tang H."/>
            <person name="Ray J."/>
            <person name="Groenendijk J."/>
            <person name="Arikit S."/>
            <person name="Mathioni S.M."/>
            <person name="Nakano M."/>
            <person name="Shan H."/>
            <person name="Telgmann-Rauber A."/>
            <person name="Kanno A."/>
            <person name="Yue Z."/>
            <person name="Chen H."/>
            <person name="Li W."/>
            <person name="Chen Y."/>
            <person name="Xu X."/>
            <person name="Zhang Y."/>
            <person name="Luo S."/>
            <person name="Chen H."/>
            <person name="Gao J."/>
            <person name="Mao Z."/>
            <person name="Pires J.C."/>
            <person name="Luo M."/>
            <person name="Kudrna D."/>
            <person name="Wing R.A."/>
            <person name="Meyers B.C."/>
            <person name="Yi K."/>
            <person name="Kong H."/>
            <person name="Lavrijsen P."/>
            <person name="Sunseri F."/>
            <person name="Falavigna A."/>
            <person name="Ye Y."/>
            <person name="Leebens-Mack J.H."/>
            <person name="Chen G."/>
        </authorList>
    </citation>
    <scope>NUCLEOTIDE SEQUENCE [LARGE SCALE GENOMIC DNA]</scope>
    <source>
        <strain evidence="3">cv. DH0086</strain>
    </source>
</reference>